<accession>A0AAN9Y5G3</accession>
<proteinExistence type="predicted"/>
<keyword evidence="2" id="KW-1185">Reference proteome</keyword>
<sequence length="124" mass="14182">MLLVENTCITVFSVKKSRVEISAEFKFIDSISNVLDIRMSQEISYKTDPKNTDYLTEAGAMRNIMTIKVGSRTGRTRGRKIETTHQASNSKRLLENITQQSKIEMKRIKTLGALEELSYMDIFV</sequence>
<evidence type="ECO:0000313" key="1">
    <source>
        <dbReference type="EMBL" id="KAK7590925.1"/>
    </source>
</evidence>
<dbReference type="GO" id="GO:0000398">
    <property type="term" value="P:mRNA splicing, via spliceosome"/>
    <property type="evidence" value="ECO:0007669"/>
    <property type="project" value="InterPro"/>
</dbReference>
<organism evidence="1 2">
    <name type="scientific">Parthenolecanium corni</name>
    <dbReference type="NCBI Taxonomy" id="536013"/>
    <lineage>
        <taxon>Eukaryota</taxon>
        <taxon>Metazoa</taxon>
        <taxon>Ecdysozoa</taxon>
        <taxon>Arthropoda</taxon>
        <taxon>Hexapoda</taxon>
        <taxon>Insecta</taxon>
        <taxon>Pterygota</taxon>
        <taxon>Neoptera</taxon>
        <taxon>Paraneoptera</taxon>
        <taxon>Hemiptera</taxon>
        <taxon>Sternorrhyncha</taxon>
        <taxon>Coccoidea</taxon>
        <taxon>Coccidae</taxon>
        <taxon>Parthenolecanium</taxon>
    </lineage>
</organism>
<name>A0AAN9Y5G3_9HEMI</name>
<dbReference type="EMBL" id="JBBCAQ010000022">
    <property type="protein sequence ID" value="KAK7590925.1"/>
    <property type="molecule type" value="Genomic_DNA"/>
</dbReference>
<protein>
    <submittedName>
        <fullName evidence="1">Uncharacterized protein</fullName>
    </submittedName>
</protein>
<comment type="caution">
    <text evidence="1">The sequence shown here is derived from an EMBL/GenBank/DDBJ whole genome shotgun (WGS) entry which is preliminary data.</text>
</comment>
<dbReference type="Proteomes" id="UP001367676">
    <property type="component" value="Unassembled WGS sequence"/>
</dbReference>
<dbReference type="Pfam" id="PF04502">
    <property type="entry name" value="Saf4_Yju2"/>
    <property type="match status" value="1"/>
</dbReference>
<dbReference type="AlphaFoldDB" id="A0AAN9Y5G3"/>
<gene>
    <name evidence="1" type="ORF">V9T40_002538</name>
</gene>
<reference evidence="1 2" key="1">
    <citation type="submission" date="2024-03" db="EMBL/GenBank/DDBJ databases">
        <title>Adaptation during the transition from Ophiocordyceps entomopathogen to insect associate is accompanied by gene loss and intensified selection.</title>
        <authorList>
            <person name="Ward C.M."/>
            <person name="Onetto C.A."/>
            <person name="Borneman A.R."/>
        </authorList>
    </citation>
    <scope>NUCLEOTIDE SEQUENCE [LARGE SCALE GENOMIC DNA]</scope>
    <source>
        <strain evidence="1">AWRI1</strain>
        <tissue evidence="1">Single Adult Female</tissue>
    </source>
</reference>
<evidence type="ECO:0000313" key="2">
    <source>
        <dbReference type="Proteomes" id="UP001367676"/>
    </source>
</evidence>
<dbReference type="InterPro" id="IPR007590">
    <property type="entry name" value="Saf4/Yju2"/>
</dbReference>